<keyword evidence="3" id="KW-1185">Reference proteome</keyword>
<evidence type="ECO:0000313" key="3">
    <source>
        <dbReference type="Proteomes" id="UP000016936"/>
    </source>
</evidence>
<name>M2UNZ3_COCH5</name>
<protein>
    <submittedName>
        <fullName evidence="2">Uncharacterized protein</fullName>
    </submittedName>
</protein>
<reference evidence="3" key="2">
    <citation type="journal article" date="2013" name="PLoS Genet.">
        <title>Comparative genome structure, secondary metabolite, and effector coding capacity across Cochliobolus pathogens.</title>
        <authorList>
            <person name="Condon B.J."/>
            <person name="Leng Y."/>
            <person name="Wu D."/>
            <person name="Bushley K.E."/>
            <person name="Ohm R.A."/>
            <person name="Otillar R."/>
            <person name="Martin J."/>
            <person name="Schackwitz W."/>
            <person name="Grimwood J."/>
            <person name="MohdZainudin N."/>
            <person name="Xue C."/>
            <person name="Wang R."/>
            <person name="Manning V.A."/>
            <person name="Dhillon B."/>
            <person name="Tu Z.J."/>
            <person name="Steffenson B.J."/>
            <person name="Salamov A."/>
            <person name="Sun H."/>
            <person name="Lowry S."/>
            <person name="LaButti K."/>
            <person name="Han J."/>
            <person name="Copeland A."/>
            <person name="Lindquist E."/>
            <person name="Barry K."/>
            <person name="Schmutz J."/>
            <person name="Baker S.E."/>
            <person name="Ciuffetti L.M."/>
            <person name="Grigoriev I.V."/>
            <person name="Zhong S."/>
            <person name="Turgeon B.G."/>
        </authorList>
    </citation>
    <scope>NUCLEOTIDE SEQUENCE [LARGE SCALE GENOMIC DNA]</scope>
    <source>
        <strain evidence="3">C5 / ATCC 48332 / race O</strain>
    </source>
</reference>
<evidence type="ECO:0000313" key="2">
    <source>
        <dbReference type="EMBL" id="EMD95296.1"/>
    </source>
</evidence>
<dbReference type="EMBL" id="KB445571">
    <property type="protein sequence ID" value="EMD95296.1"/>
    <property type="molecule type" value="Genomic_DNA"/>
</dbReference>
<dbReference type="AlphaFoldDB" id="M2UNZ3"/>
<proteinExistence type="predicted"/>
<reference evidence="2 3" key="1">
    <citation type="journal article" date="2012" name="PLoS Pathog.">
        <title>Diverse lifestyles and strategies of plant pathogenesis encoded in the genomes of eighteen Dothideomycetes fungi.</title>
        <authorList>
            <person name="Ohm R.A."/>
            <person name="Feau N."/>
            <person name="Henrissat B."/>
            <person name="Schoch C.L."/>
            <person name="Horwitz B.A."/>
            <person name="Barry K.W."/>
            <person name="Condon B.J."/>
            <person name="Copeland A.C."/>
            <person name="Dhillon B."/>
            <person name="Glaser F."/>
            <person name="Hesse C.N."/>
            <person name="Kosti I."/>
            <person name="LaButti K."/>
            <person name="Lindquist E.A."/>
            <person name="Lucas S."/>
            <person name="Salamov A.A."/>
            <person name="Bradshaw R.E."/>
            <person name="Ciuffetti L."/>
            <person name="Hamelin R.C."/>
            <person name="Kema G.H.J."/>
            <person name="Lawrence C."/>
            <person name="Scott J.A."/>
            <person name="Spatafora J.W."/>
            <person name="Turgeon B.G."/>
            <person name="de Wit P.J.G.M."/>
            <person name="Zhong S."/>
            <person name="Goodwin S.B."/>
            <person name="Grigoriev I.V."/>
        </authorList>
    </citation>
    <scope>NUCLEOTIDE SEQUENCE [LARGE SCALE GENOMIC DNA]</scope>
    <source>
        <strain evidence="3">C5 / ATCC 48332 / race O</strain>
    </source>
</reference>
<dbReference type="HOGENOM" id="CLU_2757594_0_0_1"/>
<gene>
    <name evidence="2" type="ORF">COCHEDRAFT_1020026</name>
</gene>
<evidence type="ECO:0000256" key="1">
    <source>
        <dbReference type="SAM" id="MobiDB-lite"/>
    </source>
</evidence>
<sequence>MARQSQATKRSSSAENGRGAITSSTSGSTRAVSIKLIRLNSPSPSDRCFAGTAMQLGVMYIYRMSLVNLY</sequence>
<organism evidence="2 3">
    <name type="scientific">Cochliobolus heterostrophus (strain C5 / ATCC 48332 / race O)</name>
    <name type="common">Southern corn leaf blight fungus</name>
    <name type="synonym">Bipolaris maydis</name>
    <dbReference type="NCBI Taxonomy" id="701091"/>
    <lineage>
        <taxon>Eukaryota</taxon>
        <taxon>Fungi</taxon>
        <taxon>Dikarya</taxon>
        <taxon>Ascomycota</taxon>
        <taxon>Pezizomycotina</taxon>
        <taxon>Dothideomycetes</taxon>
        <taxon>Pleosporomycetidae</taxon>
        <taxon>Pleosporales</taxon>
        <taxon>Pleosporineae</taxon>
        <taxon>Pleosporaceae</taxon>
        <taxon>Bipolaris</taxon>
    </lineage>
</organism>
<accession>M2UNZ3</accession>
<dbReference type="Proteomes" id="UP000016936">
    <property type="component" value="Unassembled WGS sequence"/>
</dbReference>
<feature type="region of interest" description="Disordered" evidence="1">
    <location>
        <begin position="1"/>
        <end position="29"/>
    </location>
</feature>